<dbReference type="Proteomes" id="UP000594967">
    <property type="component" value="Chromosome"/>
</dbReference>
<dbReference type="PANTHER" id="PTHR34821:SF2">
    <property type="entry name" value="INNER MEMBRANE PROTEIN YDCZ"/>
    <property type="match status" value="1"/>
</dbReference>
<keyword evidence="1" id="KW-1133">Transmembrane helix</keyword>
<feature type="transmembrane region" description="Helical" evidence="1">
    <location>
        <begin position="32"/>
        <end position="53"/>
    </location>
</feature>
<dbReference type="EMBL" id="LS483469">
    <property type="protein sequence ID" value="SQI43572.1"/>
    <property type="molecule type" value="Genomic_DNA"/>
</dbReference>
<evidence type="ECO:0000313" key="2">
    <source>
        <dbReference type="EMBL" id="QPS20104.1"/>
    </source>
</evidence>
<evidence type="ECO:0000313" key="3">
    <source>
        <dbReference type="EMBL" id="SQI43572.1"/>
    </source>
</evidence>
<evidence type="ECO:0000313" key="4">
    <source>
        <dbReference type="Proteomes" id="UP000248897"/>
    </source>
</evidence>
<feature type="transmembrane region" description="Helical" evidence="1">
    <location>
        <begin position="65"/>
        <end position="86"/>
    </location>
</feature>
<gene>
    <name evidence="3" type="primary">ydcZ</name>
    <name evidence="2" type="ORF">I6G64_21470</name>
    <name evidence="3" type="ORF">NCTC12961_03952</name>
</gene>
<dbReference type="Proteomes" id="UP000248897">
    <property type="component" value="Chromosome 1"/>
</dbReference>
<reference evidence="2 5" key="2">
    <citation type="submission" date="2020-12" db="EMBL/GenBank/DDBJ databases">
        <title>FDA dAtabase for Regulatory Grade micrObial Sequences (FDA-ARGOS): Supporting development and validation of Infectious Disease Dx tests.</title>
        <authorList>
            <person name="Sproer C."/>
            <person name="Gronow S."/>
            <person name="Severitt S."/>
            <person name="Schroder I."/>
            <person name="Tallon L."/>
            <person name="Sadzewicz L."/>
            <person name="Zhao X."/>
            <person name="Boylan J."/>
            <person name="Ott S."/>
            <person name="Bowen H."/>
            <person name="Vavikolanu K."/>
            <person name="Mehta A."/>
            <person name="Aluvathingal J."/>
            <person name="Nadendla S."/>
            <person name="Lowell S."/>
            <person name="Myers T."/>
            <person name="Yan Y."/>
            <person name="Sichtig H."/>
        </authorList>
    </citation>
    <scope>NUCLEOTIDE SEQUENCE [LARGE SCALE GENOMIC DNA]</scope>
    <source>
        <strain evidence="2 5">FDAARGOS_907</strain>
    </source>
</reference>
<reference evidence="3 4" key="1">
    <citation type="submission" date="2018-06" db="EMBL/GenBank/DDBJ databases">
        <authorList>
            <consortium name="Pathogen Informatics"/>
            <person name="Doyle S."/>
        </authorList>
    </citation>
    <scope>NUCLEOTIDE SEQUENCE [LARGE SCALE GENOMIC DNA]</scope>
    <source>
        <strain evidence="3 4">NCTC12961</strain>
    </source>
</reference>
<dbReference type="AlphaFoldDB" id="A0A2X4VA06"/>
<proteinExistence type="predicted"/>
<feature type="transmembrane region" description="Helical" evidence="1">
    <location>
        <begin position="92"/>
        <end position="114"/>
    </location>
</feature>
<sequence length="147" mass="15169">MNIMLLLLVAAGVSLVVQNLLMVRISESASTILIALVINSSVGLLLLMALLFAKNGASALAEVTGNFRGWMLLPGLLGSFFVFSGILGYQKLGAATTISVLVASQLVAGLGVDIYKAGPAALRDNLPALLGAVLLVVGAFLVARRSF</sequence>
<keyword evidence="1" id="KW-0812">Transmembrane</keyword>
<protein>
    <submittedName>
        <fullName evidence="2">DMT family transporter</fullName>
    </submittedName>
    <submittedName>
        <fullName evidence="3">Inner membrane protein ydcZ</fullName>
    </submittedName>
</protein>
<dbReference type="Pfam" id="PF04657">
    <property type="entry name" value="DMT_YdcZ"/>
    <property type="match status" value="1"/>
</dbReference>
<feature type="transmembrane region" description="Helical" evidence="1">
    <location>
        <begin position="126"/>
        <end position="143"/>
    </location>
</feature>
<dbReference type="GO" id="GO:0005886">
    <property type="term" value="C:plasma membrane"/>
    <property type="evidence" value="ECO:0007669"/>
    <property type="project" value="TreeGrafter"/>
</dbReference>
<accession>A0A2X4VA06</accession>
<dbReference type="EMBL" id="CP065673">
    <property type="protein sequence ID" value="QPS20104.1"/>
    <property type="molecule type" value="Genomic_DNA"/>
</dbReference>
<keyword evidence="1" id="KW-0472">Membrane</keyword>
<name>A0A2X4VA06_SERPL</name>
<keyword evidence="5" id="KW-1185">Reference proteome</keyword>
<dbReference type="PANTHER" id="PTHR34821">
    <property type="entry name" value="INNER MEMBRANE PROTEIN YDCZ"/>
    <property type="match status" value="1"/>
</dbReference>
<dbReference type="InterPro" id="IPR006750">
    <property type="entry name" value="YdcZ"/>
</dbReference>
<evidence type="ECO:0000313" key="5">
    <source>
        <dbReference type="Proteomes" id="UP000594967"/>
    </source>
</evidence>
<evidence type="ECO:0000256" key="1">
    <source>
        <dbReference type="SAM" id="Phobius"/>
    </source>
</evidence>
<organism evidence="3 4">
    <name type="scientific">Serratia plymuthica</name>
    <dbReference type="NCBI Taxonomy" id="82996"/>
    <lineage>
        <taxon>Bacteria</taxon>
        <taxon>Pseudomonadati</taxon>
        <taxon>Pseudomonadota</taxon>
        <taxon>Gammaproteobacteria</taxon>
        <taxon>Enterobacterales</taxon>
        <taxon>Yersiniaceae</taxon>
        <taxon>Serratia</taxon>
    </lineage>
</organism>
<dbReference type="STRING" id="82996.ADP72_19815"/>
<dbReference type="RefSeq" id="WP_063196931.1">
    <property type="nucleotide sequence ID" value="NZ_CAMITG010000005.1"/>
</dbReference>